<dbReference type="RefSeq" id="WP_378239510.1">
    <property type="nucleotide sequence ID" value="NZ_JBHRWK010000020.1"/>
</dbReference>
<accession>A0ABV7NX43</accession>
<evidence type="ECO:0000313" key="1">
    <source>
        <dbReference type="EMBL" id="MFC3450777.1"/>
    </source>
</evidence>
<organism evidence="1 2">
    <name type="scientific">Amycolatopsis speibonae</name>
    <dbReference type="NCBI Taxonomy" id="1450224"/>
    <lineage>
        <taxon>Bacteria</taxon>
        <taxon>Bacillati</taxon>
        <taxon>Actinomycetota</taxon>
        <taxon>Actinomycetes</taxon>
        <taxon>Pseudonocardiales</taxon>
        <taxon>Pseudonocardiaceae</taxon>
        <taxon>Amycolatopsis</taxon>
    </lineage>
</organism>
<name>A0ABV7NX43_9PSEU</name>
<proteinExistence type="predicted"/>
<keyword evidence="2" id="KW-1185">Reference proteome</keyword>
<comment type="caution">
    <text evidence="1">The sequence shown here is derived from an EMBL/GenBank/DDBJ whole genome shotgun (WGS) entry which is preliminary data.</text>
</comment>
<dbReference type="Proteomes" id="UP001595645">
    <property type="component" value="Unassembled WGS sequence"/>
</dbReference>
<sequence>MTTTPTPPIDESARVFKKDRVALAAIEVATALPGHWTVGRGRDFGEVADVLCLATGIHLGFLAVQEPGAWRYTLVPGPVPSDLREAFTWRNAEEYPTATFTVGTPAIEVATHIQQQLLPAFHLWIDHARAALRKRDKAHERLRKARHQIAAQLHSEFPSPACGSSAIYYMDDGRIRITLIMPVDDALARIPALAQALRADDATTAPSTPTETREKK</sequence>
<gene>
    <name evidence="1" type="ORF">ACFOSH_15190</name>
</gene>
<reference evidence="2" key="1">
    <citation type="journal article" date="2019" name="Int. J. Syst. Evol. Microbiol.">
        <title>The Global Catalogue of Microorganisms (GCM) 10K type strain sequencing project: providing services to taxonomists for standard genome sequencing and annotation.</title>
        <authorList>
            <consortium name="The Broad Institute Genomics Platform"/>
            <consortium name="The Broad Institute Genome Sequencing Center for Infectious Disease"/>
            <person name="Wu L."/>
            <person name="Ma J."/>
        </authorList>
    </citation>
    <scope>NUCLEOTIDE SEQUENCE [LARGE SCALE GENOMIC DNA]</scope>
    <source>
        <strain evidence="2">CGMCC 4.7676</strain>
    </source>
</reference>
<protein>
    <submittedName>
        <fullName evidence="1">Uncharacterized protein</fullName>
    </submittedName>
</protein>
<dbReference type="EMBL" id="JBHRWK010000020">
    <property type="protein sequence ID" value="MFC3450777.1"/>
    <property type="molecule type" value="Genomic_DNA"/>
</dbReference>
<evidence type="ECO:0000313" key="2">
    <source>
        <dbReference type="Proteomes" id="UP001595645"/>
    </source>
</evidence>